<dbReference type="GO" id="GO:0052621">
    <property type="term" value="F:diguanylate cyclase activity"/>
    <property type="evidence" value="ECO:0007669"/>
    <property type="project" value="UniProtKB-EC"/>
</dbReference>
<dbReference type="STRING" id="1293890.TALK_09320"/>
<dbReference type="SMART" id="SM00267">
    <property type="entry name" value="GGDEF"/>
    <property type="match status" value="1"/>
</dbReference>
<comment type="caution">
    <text evidence="4">The sequence shown here is derived from an EMBL/GenBank/DDBJ whole genome shotgun (WGS) entry which is preliminary data.</text>
</comment>
<dbReference type="InterPro" id="IPR029787">
    <property type="entry name" value="Nucleotide_cyclase"/>
</dbReference>
<evidence type="ECO:0000313" key="5">
    <source>
        <dbReference type="Proteomes" id="UP000193396"/>
    </source>
</evidence>
<dbReference type="Pfam" id="PF00990">
    <property type="entry name" value="GGDEF"/>
    <property type="match status" value="1"/>
</dbReference>
<protein>
    <recommendedName>
        <fullName evidence="1">diguanylate cyclase</fullName>
        <ecNumber evidence="1">2.7.7.65</ecNumber>
    </recommendedName>
</protein>
<dbReference type="PANTHER" id="PTHR45138">
    <property type="entry name" value="REGULATORY COMPONENTS OF SENSORY TRANSDUCTION SYSTEM"/>
    <property type="match status" value="1"/>
</dbReference>
<dbReference type="AlphaFoldDB" id="A0A1Y2LCD8"/>
<dbReference type="OrthoDB" id="7333362at2"/>
<feature type="domain" description="GGDEF" evidence="3">
    <location>
        <begin position="399"/>
        <end position="538"/>
    </location>
</feature>
<dbReference type="InterPro" id="IPR000160">
    <property type="entry name" value="GGDEF_dom"/>
</dbReference>
<keyword evidence="5" id="KW-1185">Reference proteome</keyword>
<dbReference type="PROSITE" id="PS50887">
    <property type="entry name" value="GGDEF"/>
    <property type="match status" value="1"/>
</dbReference>
<dbReference type="Proteomes" id="UP000193396">
    <property type="component" value="Unassembled WGS sequence"/>
</dbReference>
<dbReference type="InterPro" id="IPR043128">
    <property type="entry name" value="Rev_trsase/Diguanyl_cyclase"/>
</dbReference>
<dbReference type="InterPro" id="IPR000014">
    <property type="entry name" value="PAS"/>
</dbReference>
<dbReference type="Gene3D" id="3.30.450.20">
    <property type="entry name" value="PAS domain"/>
    <property type="match status" value="1"/>
</dbReference>
<dbReference type="EC" id="2.7.7.65" evidence="1"/>
<dbReference type="SUPFAM" id="SSF55785">
    <property type="entry name" value="PYP-like sensor domain (PAS domain)"/>
    <property type="match status" value="2"/>
</dbReference>
<comment type="catalytic activity">
    <reaction evidence="2">
        <text>2 GTP = 3',3'-c-di-GMP + 2 diphosphate</text>
        <dbReference type="Rhea" id="RHEA:24898"/>
        <dbReference type="ChEBI" id="CHEBI:33019"/>
        <dbReference type="ChEBI" id="CHEBI:37565"/>
        <dbReference type="ChEBI" id="CHEBI:58805"/>
        <dbReference type="EC" id="2.7.7.65"/>
    </reaction>
</comment>
<gene>
    <name evidence="4" type="ORF">TALK_09320</name>
</gene>
<dbReference type="SUPFAM" id="SSF55073">
    <property type="entry name" value="Nucleotide cyclase"/>
    <property type="match status" value="1"/>
</dbReference>
<evidence type="ECO:0000259" key="3">
    <source>
        <dbReference type="PROSITE" id="PS50887"/>
    </source>
</evidence>
<dbReference type="NCBIfam" id="TIGR00229">
    <property type="entry name" value="sensory_box"/>
    <property type="match status" value="1"/>
</dbReference>
<evidence type="ECO:0000313" key="4">
    <source>
        <dbReference type="EMBL" id="OSQ48439.1"/>
    </source>
</evidence>
<dbReference type="NCBIfam" id="TIGR00254">
    <property type="entry name" value="GGDEF"/>
    <property type="match status" value="1"/>
</dbReference>
<dbReference type="Gene3D" id="3.30.70.270">
    <property type="match status" value="1"/>
</dbReference>
<proteinExistence type="predicted"/>
<evidence type="ECO:0000256" key="1">
    <source>
        <dbReference type="ARBA" id="ARBA00012528"/>
    </source>
</evidence>
<reference evidence="4 5" key="1">
    <citation type="submission" date="2014-03" db="EMBL/GenBank/DDBJ databases">
        <title>The draft genome sequence of Thalassospira alkalitolerans JCM 18968.</title>
        <authorList>
            <person name="Lai Q."/>
            <person name="Shao Z."/>
        </authorList>
    </citation>
    <scope>NUCLEOTIDE SEQUENCE [LARGE SCALE GENOMIC DNA]</scope>
    <source>
        <strain evidence="4 5">JCM 18968</strain>
    </source>
</reference>
<dbReference type="PANTHER" id="PTHR45138:SF9">
    <property type="entry name" value="DIGUANYLATE CYCLASE DGCM-RELATED"/>
    <property type="match status" value="1"/>
</dbReference>
<dbReference type="EMBL" id="JFKB01000005">
    <property type="protein sequence ID" value="OSQ48439.1"/>
    <property type="molecule type" value="Genomic_DNA"/>
</dbReference>
<sequence>MRFEPTEIARLYGRSRVGVVVHRDLIAVYVNDAYANMLGRKDTKDFMSEPDLRQYIPPSFHFEAGKLAYEFQDANGFHGWKKVYNIRTDGKPVWMEISDETVEWGDSNAVLTTAQLIDNGTTAMQVDHMLGRSFIGVMVHRDMTALYVNDAFAHLMGAENASAFMEKPDVLRFIPEVDKERALKHVAAILHGDREGERHRVQDILDDGSAVWRDLTDERILWHDGQAAILTTAHDVRDEVEMNKALMRSKAGLEEAVTEVIRMVPSAVGMLDTRQDVAHYNREFARLFGAGDMDGDGPLTFEIDILRGMYALMIKSGHGHANIESAQTPSGCHADIRMNLMEDGGVMVSALDISSHKRKEQHLDTLASTDPLTGALNRRGFESAVSRLREIRQLKGKVWQFGLVVLDLDHFKNVNDTHGHSAGDRILEKVALTLRQALRDDDLVVRLGGEEFAVLLPSATAAVTKRIADRLATMIRAIEVSAEASEDQAVSITASFGVTVGGELRGQFVELDQALLTADRAMYAAKDAGRDGIKFLIFDDQVDN</sequence>
<accession>A0A1Y2LCD8</accession>
<dbReference type="InterPro" id="IPR035965">
    <property type="entry name" value="PAS-like_dom_sf"/>
</dbReference>
<organism evidence="4 5">
    <name type="scientific">Thalassospira alkalitolerans</name>
    <dbReference type="NCBI Taxonomy" id="1293890"/>
    <lineage>
        <taxon>Bacteria</taxon>
        <taxon>Pseudomonadati</taxon>
        <taxon>Pseudomonadota</taxon>
        <taxon>Alphaproteobacteria</taxon>
        <taxon>Rhodospirillales</taxon>
        <taxon>Thalassospiraceae</taxon>
        <taxon>Thalassospira</taxon>
    </lineage>
</organism>
<name>A0A1Y2LCD8_9PROT</name>
<dbReference type="CDD" id="cd01949">
    <property type="entry name" value="GGDEF"/>
    <property type="match status" value="1"/>
</dbReference>
<dbReference type="InterPro" id="IPR050469">
    <property type="entry name" value="Diguanylate_Cyclase"/>
</dbReference>
<dbReference type="FunFam" id="3.30.70.270:FF:000001">
    <property type="entry name" value="Diguanylate cyclase domain protein"/>
    <property type="match status" value="1"/>
</dbReference>
<evidence type="ECO:0000256" key="2">
    <source>
        <dbReference type="ARBA" id="ARBA00034247"/>
    </source>
</evidence>